<evidence type="ECO:0000313" key="2">
    <source>
        <dbReference type="Proteomes" id="UP000008206"/>
    </source>
</evidence>
<dbReference type="RefSeq" id="WP_013325654.1">
    <property type="nucleotide sequence ID" value="NC_014502.1"/>
</dbReference>
<name>E0UNJ8_GLOV7</name>
<accession>E0UNJ8</accession>
<evidence type="ECO:0000313" key="1">
    <source>
        <dbReference type="EMBL" id="ADN18528.1"/>
    </source>
</evidence>
<dbReference type="KEGG" id="cyj:Cyan7822_6883"/>
<dbReference type="HOGENOM" id="CLU_2933675_0_0_3"/>
<proteinExistence type="predicted"/>
<sequence length="60" mass="6999">MPYIIIQKTAQEGYYYLDNNNKFSPFAEEARQFEIIEDGSIPFLHFNCCQETEILVGDGF</sequence>
<keyword evidence="2" id="KW-1185">Reference proteome</keyword>
<reference evidence="2" key="1">
    <citation type="journal article" date="2011" name="MBio">
        <title>Novel metabolic attributes of the genus Cyanothece, comprising a group of unicellular nitrogen-fixing Cyanobacteria.</title>
        <authorList>
            <person name="Bandyopadhyay A."/>
            <person name="Elvitigala T."/>
            <person name="Welsh E."/>
            <person name="Stockel J."/>
            <person name="Liberton M."/>
            <person name="Min H."/>
            <person name="Sherman L.A."/>
            <person name="Pakrasi H.B."/>
        </authorList>
    </citation>
    <scope>NUCLEOTIDE SEQUENCE [LARGE SCALE GENOMIC DNA]</scope>
    <source>
        <strain evidence="2">PCC 7822</strain>
        <plasmid evidence="2">Cy782203</plasmid>
    </source>
</reference>
<dbReference type="EMBL" id="CP002201">
    <property type="protein sequence ID" value="ADN18528.1"/>
    <property type="molecule type" value="Genomic_DNA"/>
</dbReference>
<dbReference type="Proteomes" id="UP000008206">
    <property type="component" value="Plasmid Cy782203"/>
</dbReference>
<organism evidence="1 2">
    <name type="scientific">Gloeothece verrucosa (strain PCC 7822)</name>
    <name type="common">Cyanothece sp. (strain PCC 7822)</name>
    <dbReference type="NCBI Taxonomy" id="497965"/>
    <lineage>
        <taxon>Bacteria</taxon>
        <taxon>Bacillati</taxon>
        <taxon>Cyanobacteriota</taxon>
        <taxon>Cyanophyceae</taxon>
        <taxon>Oscillatoriophycideae</taxon>
        <taxon>Chroococcales</taxon>
        <taxon>Aphanothecaceae</taxon>
        <taxon>Gloeothece</taxon>
        <taxon>Gloeothece verrucosa</taxon>
    </lineage>
</organism>
<gene>
    <name evidence="1" type="ordered locus">Cyan7822_6883</name>
</gene>
<dbReference type="AlphaFoldDB" id="E0UNJ8"/>
<protein>
    <submittedName>
        <fullName evidence="1">Uncharacterized protein</fullName>
    </submittedName>
</protein>
<geneLocation type="plasmid" evidence="1 2">
    <name>Cy782203</name>
</geneLocation>
<keyword evidence="1" id="KW-0614">Plasmid</keyword>